<keyword evidence="3 5" id="KW-1133">Transmembrane helix</keyword>
<evidence type="ECO:0000256" key="2">
    <source>
        <dbReference type="ARBA" id="ARBA00022692"/>
    </source>
</evidence>
<evidence type="ECO:0000256" key="3">
    <source>
        <dbReference type="ARBA" id="ARBA00022989"/>
    </source>
</evidence>
<reference evidence="6 7" key="1">
    <citation type="journal article" date="2020" name="J Geophys Res Biogeosci">
        <title>Magnetotaxis as an Adaptation to Enable Bacterial Shuttling of Microbial Sulfur and Sulfur Cycling Across Aquatic Oxic#Anoxic Interfaces.</title>
        <authorList>
            <person name="Li J."/>
            <person name="Liu P."/>
            <person name="Wang J."/>
            <person name="Roberts A.P."/>
            <person name="Pan Y."/>
        </authorList>
    </citation>
    <scope>NUCLEOTIDE SEQUENCE [LARGE SCALE GENOMIC DNA]</scope>
    <source>
        <strain evidence="6 7">MYR-1_YQ</strain>
    </source>
</reference>
<dbReference type="InterPro" id="IPR006419">
    <property type="entry name" value="NMN_transpt_PnuC"/>
</dbReference>
<comment type="subcellular location">
    <subcellularLocation>
        <location evidence="1">Membrane</location>
        <topology evidence="1">Multi-pass membrane protein</topology>
    </subcellularLocation>
</comment>
<keyword evidence="7" id="KW-1185">Reference proteome</keyword>
<dbReference type="RefSeq" id="WP_218253430.1">
    <property type="nucleotide sequence ID" value="NZ_JABXWD010000350.1"/>
</dbReference>
<evidence type="ECO:0000256" key="4">
    <source>
        <dbReference type="ARBA" id="ARBA00023136"/>
    </source>
</evidence>
<accession>A0ABS6S2G2</accession>
<evidence type="ECO:0000256" key="1">
    <source>
        <dbReference type="ARBA" id="ARBA00004141"/>
    </source>
</evidence>
<sequence>MTFEVITWILAGLAATGTIFCIHRKRTCFFIWMVSDSGWAIVDYSRGIYAQMALYVFFFGLAVWGAWAWKKKNSARW</sequence>
<keyword evidence="2 5" id="KW-0812">Transmembrane</keyword>
<evidence type="ECO:0000313" key="6">
    <source>
        <dbReference type="EMBL" id="MBV6342817.1"/>
    </source>
</evidence>
<protein>
    <submittedName>
        <fullName evidence="6">Nicotinamide mononucleotide transporter</fullName>
    </submittedName>
</protein>
<keyword evidence="4 5" id="KW-0472">Membrane</keyword>
<feature type="transmembrane region" description="Helical" evidence="5">
    <location>
        <begin position="48"/>
        <end position="69"/>
    </location>
</feature>
<dbReference type="Pfam" id="PF04973">
    <property type="entry name" value="NMN_transporter"/>
    <property type="match status" value="1"/>
</dbReference>
<organism evidence="6 7">
    <name type="scientific">Candidatus Magnetobacterium casense</name>
    <dbReference type="NCBI Taxonomy" id="1455061"/>
    <lineage>
        <taxon>Bacteria</taxon>
        <taxon>Pseudomonadati</taxon>
        <taxon>Nitrospirota</taxon>
        <taxon>Thermodesulfovibrionia</taxon>
        <taxon>Thermodesulfovibrionales</taxon>
        <taxon>Candidatus Magnetobacteriaceae</taxon>
        <taxon>Candidatus Magnetobacterium</taxon>
    </lineage>
</organism>
<evidence type="ECO:0000256" key="5">
    <source>
        <dbReference type="SAM" id="Phobius"/>
    </source>
</evidence>
<dbReference type="EMBL" id="JABXWD010000350">
    <property type="protein sequence ID" value="MBV6342817.1"/>
    <property type="molecule type" value="Genomic_DNA"/>
</dbReference>
<name>A0ABS6S2G2_9BACT</name>
<gene>
    <name evidence="6" type="ORF">HWQ67_14620</name>
</gene>
<dbReference type="Proteomes" id="UP001196980">
    <property type="component" value="Unassembled WGS sequence"/>
</dbReference>
<evidence type="ECO:0000313" key="7">
    <source>
        <dbReference type="Proteomes" id="UP001196980"/>
    </source>
</evidence>
<comment type="caution">
    <text evidence="6">The sequence shown here is derived from an EMBL/GenBank/DDBJ whole genome shotgun (WGS) entry which is preliminary data.</text>
</comment>
<proteinExistence type="predicted"/>